<comment type="caution">
    <text evidence="2">The sequence shown here is derived from an EMBL/GenBank/DDBJ whole genome shotgun (WGS) entry which is preliminary data.</text>
</comment>
<evidence type="ECO:0000256" key="1">
    <source>
        <dbReference type="SAM" id="MobiDB-lite"/>
    </source>
</evidence>
<dbReference type="AlphaFoldDB" id="A0A7W8F0K1"/>
<feature type="region of interest" description="Disordered" evidence="1">
    <location>
        <begin position="1"/>
        <end position="21"/>
    </location>
</feature>
<dbReference type="InterPro" id="IPR009593">
    <property type="entry name" value="DUF1203"/>
</dbReference>
<dbReference type="PIRSF" id="PIRSF034110">
    <property type="entry name" value="DUF1203"/>
    <property type="match status" value="1"/>
</dbReference>
<organism evidence="2 3">
    <name type="scientific">Streptomyces eurocidicus</name>
    <name type="common">Streptoverticillium eurocidicus</name>
    <dbReference type="NCBI Taxonomy" id="66423"/>
    <lineage>
        <taxon>Bacteria</taxon>
        <taxon>Bacillati</taxon>
        <taxon>Actinomycetota</taxon>
        <taxon>Actinomycetes</taxon>
        <taxon>Kitasatosporales</taxon>
        <taxon>Streptomycetaceae</taxon>
        <taxon>Streptomyces</taxon>
    </lineage>
</organism>
<evidence type="ECO:0008006" key="4">
    <source>
        <dbReference type="Google" id="ProtNLM"/>
    </source>
</evidence>
<name>A0A7W8F0K1_STREU</name>
<dbReference type="EMBL" id="JACHJF010000002">
    <property type="protein sequence ID" value="MBB5117527.1"/>
    <property type="molecule type" value="Genomic_DNA"/>
</dbReference>
<dbReference type="Proteomes" id="UP000528608">
    <property type="component" value="Unassembled WGS sequence"/>
</dbReference>
<reference evidence="2 3" key="1">
    <citation type="submission" date="2020-08" db="EMBL/GenBank/DDBJ databases">
        <title>Genomic Encyclopedia of Type Strains, Phase III (KMG-III): the genomes of soil and plant-associated and newly described type strains.</title>
        <authorList>
            <person name="Whitman W."/>
        </authorList>
    </citation>
    <scope>NUCLEOTIDE SEQUENCE [LARGE SCALE GENOMIC DNA]</scope>
    <source>
        <strain evidence="2 3">CECT 3259</strain>
    </source>
</reference>
<evidence type="ECO:0000313" key="2">
    <source>
        <dbReference type="EMBL" id="MBB5117527.1"/>
    </source>
</evidence>
<sequence>MTTHARDTAGRDTARAASARGADGRIPAARYAVLPIAPAVLEQLRRRDDAGRPAEPYTDPEGDAPLRCCLRPSRAGERIALVSYAPLRRWAAATGARPGAYEELGPVFVHGEECEGPAEGTGYPFARPGALRNLRYYDAAGRICDGRLLELPEAADEAVGRALGEAFADPGVALVHVRAVEYGCFHYEVRRPAGR</sequence>
<feature type="region of interest" description="Disordered" evidence="1">
    <location>
        <begin position="45"/>
        <end position="66"/>
    </location>
</feature>
<protein>
    <recommendedName>
        <fullName evidence="4">DUF1203 domain-containing protein</fullName>
    </recommendedName>
</protein>
<dbReference type="Pfam" id="PF06718">
    <property type="entry name" value="DUF1203"/>
    <property type="match status" value="1"/>
</dbReference>
<feature type="compositionally biased region" description="Basic and acidic residues" evidence="1">
    <location>
        <begin position="1"/>
        <end position="14"/>
    </location>
</feature>
<gene>
    <name evidence="2" type="ORF">FHS36_000933</name>
</gene>
<proteinExistence type="predicted"/>
<evidence type="ECO:0000313" key="3">
    <source>
        <dbReference type="Proteomes" id="UP000528608"/>
    </source>
</evidence>
<accession>A0A7W8F0K1</accession>
<dbReference type="OrthoDB" id="118609at2"/>